<name>A0A0F9EGV7_9ZZZZ</name>
<dbReference type="AlphaFoldDB" id="A0A0F9EGV7"/>
<organism evidence="2">
    <name type="scientific">marine sediment metagenome</name>
    <dbReference type="NCBI Taxonomy" id="412755"/>
    <lineage>
        <taxon>unclassified sequences</taxon>
        <taxon>metagenomes</taxon>
        <taxon>ecological metagenomes</taxon>
    </lineage>
</organism>
<evidence type="ECO:0000256" key="1">
    <source>
        <dbReference type="SAM" id="Phobius"/>
    </source>
</evidence>
<keyword evidence="1" id="KW-0812">Transmembrane</keyword>
<comment type="caution">
    <text evidence="2">The sequence shown here is derived from an EMBL/GenBank/DDBJ whole genome shotgun (WGS) entry which is preliminary data.</text>
</comment>
<sequence>MSDFKWIQVDFQQFINQFGKDLIIENAPVILYSKKDKEHEAYNSLIAFFLITGGLFIFIALTYFLSSVFFNLIIFTFIMIIGTIADTLLLINVIKSNVYIKLLECWVEIHRSVAQSDFEYYCFTYYPIFTGKCHPNEAKNVIFKLYLEQVIKSKIDITQIEVYFKINQLDHSITEKIGFFFQYTEGKQFQDENINHATWKFFPYKKSNNENFIAIGNWDHQFEWRDDLELDFDKLHEYAPWVIKRWNDTNLKPLTHEYKEKINWNLWYIESRPKLKPWEGNLEDQAYENPMMFKDLEIVNEAIKKIIGKEQEVERIRDIKENLFMFKSYFRDLGS</sequence>
<protein>
    <submittedName>
        <fullName evidence="2">Uncharacterized protein</fullName>
    </submittedName>
</protein>
<feature type="transmembrane region" description="Helical" evidence="1">
    <location>
        <begin position="45"/>
        <end position="66"/>
    </location>
</feature>
<feature type="transmembrane region" description="Helical" evidence="1">
    <location>
        <begin position="72"/>
        <end position="94"/>
    </location>
</feature>
<accession>A0A0F9EGV7</accession>
<gene>
    <name evidence="2" type="ORF">LCGC14_2076260</name>
</gene>
<dbReference type="EMBL" id="LAZR01025000">
    <property type="protein sequence ID" value="KKL73303.1"/>
    <property type="molecule type" value="Genomic_DNA"/>
</dbReference>
<keyword evidence="1" id="KW-0472">Membrane</keyword>
<proteinExistence type="predicted"/>
<keyword evidence="1" id="KW-1133">Transmembrane helix</keyword>
<reference evidence="2" key="1">
    <citation type="journal article" date="2015" name="Nature">
        <title>Complex archaea that bridge the gap between prokaryotes and eukaryotes.</title>
        <authorList>
            <person name="Spang A."/>
            <person name="Saw J.H."/>
            <person name="Jorgensen S.L."/>
            <person name="Zaremba-Niedzwiedzka K."/>
            <person name="Martijn J."/>
            <person name="Lind A.E."/>
            <person name="van Eijk R."/>
            <person name="Schleper C."/>
            <person name="Guy L."/>
            <person name="Ettema T.J."/>
        </authorList>
    </citation>
    <scope>NUCLEOTIDE SEQUENCE</scope>
</reference>
<evidence type="ECO:0000313" key="2">
    <source>
        <dbReference type="EMBL" id="KKL73303.1"/>
    </source>
</evidence>